<feature type="region of interest" description="Disordered" evidence="1">
    <location>
        <begin position="193"/>
        <end position="228"/>
    </location>
</feature>
<gene>
    <name evidence="2" type="ORF">B0I36DRAFT_384835</name>
</gene>
<feature type="compositionally biased region" description="Low complexity" evidence="1">
    <location>
        <begin position="419"/>
        <end position="431"/>
    </location>
</feature>
<organism evidence="2 3">
    <name type="scientific">Microdochium trichocladiopsis</name>
    <dbReference type="NCBI Taxonomy" id="1682393"/>
    <lineage>
        <taxon>Eukaryota</taxon>
        <taxon>Fungi</taxon>
        <taxon>Dikarya</taxon>
        <taxon>Ascomycota</taxon>
        <taxon>Pezizomycotina</taxon>
        <taxon>Sordariomycetes</taxon>
        <taxon>Xylariomycetidae</taxon>
        <taxon>Xylariales</taxon>
        <taxon>Microdochiaceae</taxon>
        <taxon>Microdochium</taxon>
    </lineage>
</organism>
<feature type="region of interest" description="Disordered" evidence="1">
    <location>
        <begin position="719"/>
        <end position="769"/>
    </location>
</feature>
<feature type="compositionally biased region" description="Polar residues" evidence="1">
    <location>
        <begin position="193"/>
        <end position="208"/>
    </location>
</feature>
<comment type="caution">
    <text evidence="2">The sequence shown here is derived from an EMBL/GenBank/DDBJ whole genome shotgun (WGS) entry which is preliminary data.</text>
</comment>
<accession>A0A9P8Y428</accession>
<sequence>MPLPHGGQPGAPVVAGRSPLQQLFPAETRFRAHLDNLASGDKSKDGRRQRAGSAQHTRQAASLDLDAPTRKALKLGLLLPEEVARMTKHQSAPLPERPRDIEETQCCDGEPRVTFAQHPALAHLSEADAQRLALLLPVVTTASSKSQTSNGEVETNEKHDIAYFEDCTRPGTLRSTSQDVLGVLFKRTTSRTASFGSTSIPQTPFQPTSPLPMLGKGHKSSSSNDRVDDEVRSTILNKVRAARAVFRTRLARGDFDDRTEIAYYRTSNATFDDEIADSRSTVTAGNGPKRLAPLDYARAYFVEAARARREGRKGRLLRPLIQQYHTEGHKAFFAVPKTPDLPVDGFRFPRLPTLRLPADPEAAEAPSTNAGADTTEAADFVQPGENSAEQHNRSDTPDSTVTMLRFIKKTRSRSRRGSESSGDGSDNQSSDVESILVKSPAHPPVLPELHFGNPSEQGEEALGLARMHSIARRYGGHEWQMNETQSLRNDNGNTVAGIRSRNDTLNDENGQVLVRETTDLSAHEQKSTNGVATSHNQSKIITSAKSVELLRGPHHGASVKQTHPLSPLRLAGAIRTPDGKAKTSSISTNSASPSHQAQAPSSPYVGGSSNSMVSPRKQLYEDEGSYLTATTTSSSHHSMGDSVITTDSGDSLTNEYYPLGSPTHVVSNANYPYHAVSPGARPRLWKDIPVFDKYQGTLVEQDARAKAAKEEAARMYRERREKKLAAKAERKEAKKLQKLEEDEMKKKQQQQRKVQNDDHNEDVSPVRQPLIATLPLLVVREDDDGDVVGNPPGGEETAPRKQQSLPALRNKTSARVLASM</sequence>
<dbReference type="GeneID" id="70190576"/>
<dbReference type="EMBL" id="JAGTJQ010000006">
    <property type="protein sequence ID" value="KAH7029296.1"/>
    <property type="molecule type" value="Genomic_DNA"/>
</dbReference>
<dbReference type="Proteomes" id="UP000756346">
    <property type="component" value="Unassembled WGS sequence"/>
</dbReference>
<feature type="region of interest" description="Disordered" evidence="1">
    <location>
        <begin position="487"/>
        <end position="510"/>
    </location>
</feature>
<feature type="region of interest" description="Disordered" evidence="1">
    <location>
        <begin position="407"/>
        <end position="435"/>
    </location>
</feature>
<feature type="region of interest" description="Disordered" evidence="1">
    <location>
        <begin position="1"/>
        <end position="22"/>
    </location>
</feature>
<name>A0A9P8Y428_9PEZI</name>
<evidence type="ECO:0000313" key="3">
    <source>
        <dbReference type="Proteomes" id="UP000756346"/>
    </source>
</evidence>
<dbReference type="OrthoDB" id="10599627at2759"/>
<protein>
    <submittedName>
        <fullName evidence="2">Uncharacterized protein</fullName>
    </submittedName>
</protein>
<evidence type="ECO:0000313" key="2">
    <source>
        <dbReference type="EMBL" id="KAH7029296.1"/>
    </source>
</evidence>
<feature type="compositionally biased region" description="Basic and acidic residues" evidence="1">
    <location>
        <begin position="719"/>
        <end position="746"/>
    </location>
</feature>
<feature type="compositionally biased region" description="Basic and acidic residues" evidence="1">
    <location>
        <begin position="754"/>
        <end position="764"/>
    </location>
</feature>
<proteinExistence type="predicted"/>
<keyword evidence="3" id="KW-1185">Reference proteome</keyword>
<feature type="compositionally biased region" description="Polar residues" evidence="1">
    <location>
        <begin position="800"/>
        <end position="813"/>
    </location>
</feature>
<feature type="compositionally biased region" description="Low complexity" evidence="1">
    <location>
        <begin position="584"/>
        <end position="603"/>
    </location>
</feature>
<reference evidence="2" key="1">
    <citation type="journal article" date="2021" name="Nat. Commun.">
        <title>Genetic determinants of endophytism in the Arabidopsis root mycobiome.</title>
        <authorList>
            <person name="Mesny F."/>
            <person name="Miyauchi S."/>
            <person name="Thiergart T."/>
            <person name="Pickel B."/>
            <person name="Atanasova L."/>
            <person name="Karlsson M."/>
            <person name="Huettel B."/>
            <person name="Barry K.W."/>
            <person name="Haridas S."/>
            <person name="Chen C."/>
            <person name="Bauer D."/>
            <person name="Andreopoulos W."/>
            <person name="Pangilinan J."/>
            <person name="LaButti K."/>
            <person name="Riley R."/>
            <person name="Lipzen A."/>
            <person name="Clum A."/>
            <person name="Drula E."/>
            <person name="Henrissat B."/>
            <person name="Kohler A."/>
            <person name="Grigoriev I.V."/>
            <person name="Martin F.M."/>
            <person name="Hacquard S."/>
        </authorList>
    </citation>
    <scope>NUCLEOTIDE SEQUENCE</scope>
    <source>
        <strain evidence="2">MPI-CAGE-CH-0230</strain>
    </source>
</reference>
<feature type="region of interest" description="Disordered" evidence="1">
    <location>
        <begin position="781"/>
        <end position="820"/>
    </location>
</feature>
<dbReference type="RefSeq" id="XP_046011584.1">
    <property type="nucleotide sequence ID" value="XM_046161030.1"/>
</dbReference>
<evidence type="ECO:0000256" key="1">
    <source>
        <dbReference type="SAM" id="MobiDB-lite"/>
    </source>
</evidence>
<feature type="region of interest" description="Disordered" evidence="1">
    <location>
        <begin position="577"/>
        <end position="614"/>
    </location>
</feature>
<dbReference type="AlphaFoldDB" id="A0A9P8Y428"/>
<feature type="region of interest" description="Disordered" evidence="1">
    <location>
        <begin position="35"/>
        <end position="65"/>
    </location>
</feature>